<feature type="signal peptide" evidence="1">
    <location>
        <begin position="1"/>
        <end position="18"/>
    </location>
</feature>
<keyword evidence="1" id="KW-0732">Signal</keyword>
<comment type="caution">
    <text evidence="3">The sequence shown here is derived from an EMBL/GenBank/DDBJ whole genome shotgun (WGS) entry which is preliminary data.</text>
</comment>
<evidence type="ECO:0000313" key="4">
    <source>
        <dbReference type="Proteomes" id="UP000197208"/>
    </source>
</evidence>
<dbReference type="EMBL" id="NHMK01000009">
    <property type="protein sequence ID" value="OWL97556.1"/>
    <property type="molecule type" value="Genomic_DNA"/>
</dbReference>
<dbReference type="InterPro" id="IPR053147">
    <property type="entry name" value="Hsp_HslJ-like"/>
</dbReference>
<name>A0A246BPG1_9DEIO</name>
<dbReference type="Proteomes" id="UP000197208">
    <property type="component" value="Unassembled WGS sequence"/>
</dbReference>
<proteinExistence type="predicted"/>
<sequence length="135" mass="14513">MKKFTLSLLLLGTGAAQIALSPDLNGSWKIVGWTLPDSVPVKNRLPQLNIQGDRLTGTTGCNRLNGTLRMNGNRVTFSSINTTRMACSDAVAAQEQVLLKTLSGRTLTATRVQDSLTLDTGAGMLNIRRMTIQAP</sequence>
<gene>
    <name evidence="3" type="ORF">CBQ26_04560</name>
</gene>
<keyword evidence="4" id="KW-1185">Reference proteome</keyword>
<protein>
    <recommendedName>
        <fullName evidence="2">DUF306 domain-containing protein</fullName>
    </recommendedName>
</protein>
<evidence type="ECO:0000256" key="1">
    <source>
        <dbReference type="SAM" id="SignalP"/>
    </source>
</evidence>
<reference evidence="3 4" key="1">
    <citation type="submission" date="2017-05" db="EMBL/GenBank/DDBJ databases">
        <title>De novo genome assembly of Deniococcus indicus strain DR1.</title>
        <authorList>
            <person name="Chauhan D."/>
            <person name="Yennamalli R.M."/>
            <person name="Priyadarshini R."/>
        </authorList>
    </citation>
    <scope>NUCLEOTIDE SEQUENCE [LARGE SCALE GENOMIC DNA]</scope>
    <source>
        <strain evidence="3 4">DR1</strain>
    </source>
</reference>
<feature type="chain" id="PRO_5012602772" description="DUF306 domain-containing protein" evidence="1">
    <location>
        <begin position="19"/>
        <end position="135"/>
    </location>
</feature>
<dbReference type="Gene3D" id="2.40.128.270">
    <property type="match status" value="1"/>
</dbReference>
<dbReference type="RefSeq" id="WP_088247372.1">
    <property type="nucleotide sequence ID" value="NZ_BNAM01000010.1"/>
</dbReference>
<dbReference type="AlphaFoldDB" id="A0A246BPG1"/>
<dbReference type="OrthoDB" id="5348860at2"/>
<dbReference type="PANTHER" id="PTHR35535">
    <property type="entry name" value="HEAT SHOCK PROTEIN HSLJ"/>
    <property type="match status" value="1"/>
</dbReference>
<dbReference type="Pfam" id="PF03724">
    <property type="entry name" value="META"/>
    <property type="match status" value="1"/>
</dbReference>
<dbReference type="InterPro" id="IPR038670">
    <property type="entry name" value="HslJ-like_sf"/>
</dbReference>
<evidence type="ECO:0000313" key="3">
    <source>
        <dbReference type="EMBL" id="OWL97556.1"/>
    </source>
</evidence>
<evidence type="ECO:0000259" key="2">
    <source>
        <dbReference type="Pfam" id="PF03724"/>
    </source>
</evidence>
<feature type="domain" description="DUF306" evidence="2">
    <location>
        <begin position="25"/>
        <end position="123"/>
    </location>
</feature>
<organism evidence="3 4">
    <name type="scientific">Deinococcus indicus</name>
    <dbReference type="NCBI Taxonomy" id="223556"/>
    <lineage>
        <taxon>Bacteria</taxon>
        <taxon>Thermotogati</taxon>
        <taxon>Deinococcota</taxon>
        <taxon>Deinococci</taxon>
        <taxon>Deinococcales</taxon>
        <taxon>Deinococcaceae</taxon>
        <taxon>Deinococcus</taxon>
    </lineage>
</organism>
<dbReference type="InterPro" id="IPR005184">
    <property type="entry name" value="DUF306_Meta_HslJ"/>
</dbReference>
<dbReference type="PANTHER" id="PTHR35535:SF1">
    <property type="entry name" value="HEAT SHOCK PROTEIN HSLJ"/>
    <property type="match status" value="1"/>
</dbReference>
<accession>A0A246BPG1</accession>